<proteinExistence type="predicted"/>
<evidence type="ECO:0008006" key="3">
    <source>
        <dbReference type="Google" id="ProtNLM"/>
    </source>
</evidence>
<dbReference type="Proteomes" id="UP000077407">
    <property type="component" value="Unassembled WGS sequence"/>
</dbReference>
<accession>A0A162L0V6</accession>
<comment type="caution">
    <text evidence="1">The sequence shown here is derived from an EMBL/GenBank/DDBJ whole genome shotgun (WGS) entry which is preliminary data.</text>
</comment>
<protein>
    <recommendedName>
        <fullName evidence="3">Flagellar assembly protein H</fullName>
    </recommendedName>
</protein>
<dbReference type="AlphaFoldDB" id="A0A162L0V6"/>
<name>A0A162L0V6_9CLOT</name>
<dbReference type="OrthoDB" id="1938841at2"/>
<dbReference type="EMBL" id="LITT01000023">
    <property type="protein sequence ID" value="OAA86956.1"/>
    <property type="molecule type" value="Genomic_DNA"/>
</dbReference>
<evidence type="ECO:0000313" key="2">
    <source>
        <dbReference type="Proteomes" id="UP000077407"/>
    </source>
</evidence>
<dbReference type="RefSeq" id="WP_063555766.1">
    <property type="nucleotide sequence ID" value="NZ_LITT01000023.1"/>
</dbReference>
<gene>
    <name evidence="1" type="ORF">WY13_02351</name>
</gene>
<dbReference type="PATRIC" id="fig|1538.10.peg.1954"/>
<evidence type="ECO:0000313" key="1">
    <source>
        <dbReference type="EMBL" id="OAA86956.1"/>
    </source>
</evidence>
<organism evidence="1 2">
    <name type="scientific">Clostridium ljungdahlii</name>
    <dbReference type="NCBI Taxonomy" id="1538"/>
    <lineage>
        <taxon>Bacteria</taxon>
        <taxon>Bacillati</taxon>
        <taxon>Bacillota</taxon>
        <taxon>Clostridia</taxon>
        <taxon>Eubacteriales</taxon>
        <taxon>Clostridiaceae</taxon>
        <taxon>Clostridium</taxon>
    </lineage>
</organism>
<sequence>MGRVKLSEDNREFLLDMMKKLELDKKLKQEGIEEGIERGIEKGIEKGKEEGKEEGIRQLILRQYKKGLKVEYIADINDIDIEYVKKVVSRVE</sequence>
<reference evidence="1 2" key="1">
    <citation type="journal article" date="2015" name="Biotechnol. Bioeng.">
        <title>Genome sequence and phenotypic characterization of Caulobacter segnis.</title>
        <authorList>
            <person name="Patel S."/>
            <person name="Fletcher B."/>
            <person name="Scott D.C."/>
            <person name="Ely B."/>
        </authorList>
    </citation>
    <scope>NUCLEOTIDE SEQUENCE [LARGE SCALE GENOMIC DNA]</scope>
    <source>
        <strain evidence="1 2">ERI-2</strain>
    </source>
</reference>